<evidence type="ECO:0000256" key="7">
    <source>
        <dbReference type="ARBA" id="ARBA00023002"/>
    </source>
</evidence>
<evidence type="ECO:0000256" key="4">
    <source>
        <dbReference type="ARBA" id="ARBA00022485"/>
    </source>
</evidence>
<keyword evidence="8" id="KW-0408">Iron</keyword>
<keyword evidence="7" id="KW-0560">Oxidoreductase</keyword>
<organism evidence="12 13">
    <name type="scientific">Pseudooceanicola albus</name>
    <dbReference type="NCBI Taxonomy" id="2692189"/>
    <lineage>
        <taxon>Bacteria</taxon>
        <taxon>Pseudomonadati</taxon>
        <taxon>Pseudomonadota</taxon>
        <taxon>Alphaproteobacteria</taxon>
        <taxon>Rhodobacterales</taxon>
        <taxon>Paracoccaceae</taxon>
        <taxon>Pseudooceanicola</taxon>
    </lineage>
</organism>
<protein>
    <submittedName>
        <fullName evidence="12">Molybdopterin-dependent oxidoreductase</fullName>
    </submittedName>
</protein>
<dbReference type="InterPro" id="IPR006656">
    <property type="entry name" value="Mopterin_OxRdtase"/>
</dbReference>
<dbReference type="InterPro" id="IPR050123">
    <property type="entry name" value="Prok_molybdopt-oxidoreductase"/>
</dbReference>
<evidence type="ECO:0000259" key="11">
    <source>
        <dbReference type="PROSITE" id="PS51669"/>
    </source>
</evidence>
<dbReference type="Gene3D" id="3.40.50.740">
    <property type="match status" value="1"/>
</dbReference>
<feature type="domain" description="4Fe-4S Mo/W bis-MGD-type" evidence="11">
    <location>
        <begin position="6"/>
        <end position="62"/>
    </location>
</feature>
<dbReference type="InterPro" id="IPR006963">
    <property type="entry name" value="Mopterin_OxRdtase_4Fe-4S_dom"/>
</dbReference>
<evidence type="ECO:0000256" key="3">
    <source>
        <dbReference type="ARBA" id="ARBA00008747"/>
    </source>
</evidence>
<sequence>MDGSSLPETRSTCAYCGVGCGVLLRPDGAGGLAVRGDPEHPANRGRLCSKGTNLGETVGLDDRLLHPVIKGARADWDTALDLVAEKFRDTVARHGPDSVALYVSGQLLTEDYYIANKLTKGYLGTANIDTNSRLCMASTVAGHRRAFGTDTVPGTYEDLELADLVVLTGSNTAWCHPVLFQRIRAAKEARPEMKIVVIDPRRTATCDIADLHLPLRPGSDVALFNGLLSAIYDMGAVDGPFLDHIDGFEEAIAAASDSDPTVTGLDPLLLKRFYQLWVGTEKVVTVFSQGVNQSSSGADKVNAILNCHLATGRIGKPGCGPFSVTGQPNAMGGREVGGLANMLACHMEIENPDHRQAVRQFWDAPAMPEKPGLKAVDMFRAVGEGRIKALWIIHTNPAVSMPDADRVRDAIAGCDFVVVSDVTDRTDTARLADVLLPATAWGEKSGTVTNSDRTISRQRAVLPAPGEARPDWWAMAEVARRMGWRDAFDYQGPEEIFREYATLSGIAGGFGLDFDISGLKGITDSAYDQMKPTRWPVTDGRQGGRFFADGRFFTPSGKGRMLPLHHREPAAQTGPRYPFRLNTGRIRDQWHTMTRTAKSAKLSSHLAEPFLEIHPEDAARLKLAPAALVQVASPQGRGILRALITDRVQPGEVFAPMHWTAETAPSARIDALVAPVVDPVSGQPESKAAVCDVQPFRAAFYAFAVATERFTPGTRYWAQAKTAQGWRAEIACTEAPADWEAWARALFGIEGGEVQVVSDPRRGGFRIAFHEGGRLKAALFAAAEPVAVMRDYLAGLPGEEAPHALSGRVGADMPDPGPTVCACFGVGVNTILSAIAEQGLVSVDQIGQALRAGTNCGSCRPELAELLARIPRREAAE</sequence>
<dbReference type="Gene3D" id="1.10.10.1100">
    <property type="entry name" value="BFD-like [2Fe-2S]-binding domain"/>
    <property type="match status" value="1"/>
</dbReference>
<dbReference type="GO" id="GO:0051539">
    <property type="term" value="F:4 iron, 4 sulfur cluster binding"/>
    <property type="evidence" value="ECO:0007669"/>
    <property type="project" value="UniProtKB-KW"/>
</dbReference>
<keyword evidence="10" id="KW-0534">Nitrate assimilation</keyword>
<dbReference type="GO" id="GO:0042128">
    <property type="term" value="P:nitrate assimilation"/>
    <property type="evidence" value="ECO:0007669"/>
    <property type="project" value="UniProtKB-KW"/>
</dbReference>
<dbReference type="GO" id="GO:0045333">
    <property type="term" value="P:cellular respiration"/>
    <property type="evidence" value="ECO:0007669"/>
    <property type="project" value="UniProtKB-ARBA"/>
</dbReference>
<dbReference type="PANTHER" id="PTHR43105:SF9">
    <property type="entry name" value="NADPH-FE(3+) OXIDOREDUCTASE SUBUNIT ALPHA"/>
    <property type="match status" value="1"/>
</dbReference>
<reference evidence="12 13" key="1">
    <citation type="submission" date="2019-12" db="EMBL/GenBank/DDBJ databases">
        <authorList>
            <person name="Li M."/>
        </authorList>
    </citation>
    <scope>NUCLEOTIDE SEQUENCE [LARGE SCALE GENOMIC DNA]</scope>
    <source>
        <strain evidence="12 13">GBMRC 2024</strain>
    </source>
</reference>
<keyword evidence="4" id="KW-0004">4Fe-4S</keyword>
<dbReference type="Gene3D" id="2.20.25.90">
    <property type="entry name" value="ADC-like domains"/>
    <property type="match status" value="1"/>
</dbReference>
<dbReference type="Pfam" id="PF01568">
    <property type="entry name" value="Molydop_binding"/>
    <property type="match status" value="1"/>
</dbReference>
<evidence type="ECO:0000256" key="5">
    <source>
        <dbReference type="ARBA" id="ARBA00022505"/>
    </source>
</evidence>
<dbReference type="GO" id="GO:0016020">
    <property type="term" value="C:membrane"/>
    <property type="evidence" value="ECO:0007669"/>
    <property type="project" value="TreeGrafter"/>
</dbReference>
<dbReference type="CDD" id="cd02791">
    <property type="entry name" value="MopB_CT_Nitrate-R-NapA-like"/>
    <property type="match status" value="1"/>
</dbReference>
<dbReference type="GO" id="GO:0046872">
    <property type="term" value="F:metal ion binding"/>
    <property type="evidence" value="ECO:0007669"/>
    <property type="project" value="UniProtKB-KW"/>
</dbReference>
<dbReference type="GO" id="GO:0043546">
    <property type="term" value="F:molybdopterin cofactor binding"/>
    <property type="evidence" value="ECO:0007669"/>
    <property type="project" value="InterPro"/>
</dbReference>
<evidence type="ECO:0000256" key="8">
    <source>
        <dbReference type="ARBA" id="ARBA00023004"/>
    </source>
</evidence>
<evidence type="ECO:0000256" key="1">
    <source>
        <dbReference type="ARBA" id="ARBA00001942"/>
    </source>
</evidence>
<dbReference type="InterPro" id="IPR041957">
    <property type="entry name" value="CT_Nitrate-R-NapA-like"/>
</dbReference>
<keyword evidence="6" id="KW-0479">Metal-binding</keyword>
<evidence type="ECO:0000256" key="9">
    <source>
        <dbReference type="ARBA" id="ARBA00023014"/>
    </source>
</evidence>
<dbReference type="CDD" id="cd02754">
    <property type="entry name" value="MopB_Nitrate-R-NapA-like"/>
    <property type="match status" value="1"/>
</dbReference>
<dbReference type="GO" id="GO:0016491">
    <property type="term" value="F:oxidoreductase activity"/>
    <property type="evidence" value="ECO:0007669"/>
    <property type="project" value="UniProtKB-KW"/>
</dbReference>
<dbReference type="Pfam" id="PF00384">
    <property type="entry name" value="Molybdopterin"/>
    <property type="match status" value="1"/>
</dbReference>
<dbReference type="Gene3D" id="2.40.40.20">
    <property type="match status" value="1"/>
</dbReference>
<name>A0A6L7G7Y5_9RHOB</name>
<dbReference type="SUPFAM" id="SSF50692">
    <property type="entry name" value="ADC-like"/>
    <property type="match status" value="1"/>
</dbReference>
<dbReference type="SUPFAM" id="SSF53706">
    <property type="entry name" value="Formate dehydrogenase/DMSO reductase, domains 1-3"/>
    <property type="match status" value="1"/>
</dbReference>
<dbReference type="Pfam" id="PF04879">
    <property type="entry name" value="Molybdop_Fe4S4"/>
    <property type="match status" value="1"/>
</dbReference>
<dbReference type="InterPro" id="IPR009010">
    <property type="entry name" value="Asp_de-COase-like_dom_sf"/>
</dbReference>
<gene>
    <name evidence="12" type="ORF">GR170_19615</name>
</gene>
<dbReference type="RefSeq" id="WP_160896173.1">
    <property type="nucleotide sequence ID" value="NZ_WUMU01000023.1"/>
</dbReference>
<evidence type="ECO:0000256" key="10">
    <source>
        <dbReference type="ARBA" id="ARBA00023063"/>
    </source>
</evidence>
<comment type="similarity">
    <text evidence="3">Belongs to the prokaryotic molybdopterin-containing oxidoreductase family. NasA/NapA/NarB subfamily.</text>
</comment>
<proteinExistence type="inferred from homology"/>
<evidence type="ECO:0000256" key="6">
    <source>
        <dbReference type="ARBA" id="ARBA00022723"/>
    </source>
</evidence>
<keyword evidence="13" id="KW-1185">Reference proteome</keyword>
<dbReference type="SMART" id="SM00926">
    <property type="entry name" value="Molybdop_Fe4S4"/>
    <property type="match status" value="1"/>
</dbReference>
<dbReference type="EMBL" id="WUMU01000023">
    <property type="protein sequence ID" value="MXN20049.1"/>
    <property type="molecule type" value="Genomic_DNA"/>
</dbReference>
<accession>A0A6L7G7Y5</accession>
<dbReference type="GO" id="GO:1990204">
    <property type="term" value="C:oxidoreductase complex"/>
    <property type="evidence" value="ECO:0007669"/>
    <property type="project" value="UniProtKB-ARBA"/>
</dbReference>
<dbReference type="Pfam" id="PF04324">
    <property type="entry name" value="Fer2_BFD"/>
    <property type="match status" value="1"/>
</dbReference>
<dbReference type="PANTHER" id="PTHR43105">
    <property type="entry name" value="RESPIRATORY NITRATE REDUCTASE"/>
    <property type="match status" value="1"/>
</dbReference>
<comment type="caution">
    <text evidence="12">The sequence shown here is derived from an EMBL/GenBank/DDBJ whole genome shotgun (WGS) entry which is preliminary data.</text>
</comment>
<dbReference type="InterPro" id="IPR006655">
    <property type="entry name" value="Mopterin_OxRdtase_prok_CS"/>
</dbReference>
<dbReference type="InterPro" id="IPR041854">
    <property type="entry name" value="BFD-like_2Fe2S-bd_dom_sf"/>
</dbReference>
<dbReference type="Gene3D" id="3.40.228.10">
    <property type="entry name" value="Dimethylsulfoxide Reductase, domain 2"/>
    <property type="match status" value="1"/>
</dbReference>
<comment type="cofactor">
    <cofactor evidence="1">
        <name>Mo-bis(molybdopterin guanine dinucleotide)</name>
        <dbReference type="ChEBI" id="CHEBI:60539"/>
    </cofactor>
</comment>
<keyword evidence="9" id="KW-0411">Iron-sulfur</keyword>
<dbReference type="PROSITE" id="PS51669">
    <property type="entry name" value="4FE4S_MOW_BIS_MGD"/>
    <property type="match status" value="1"/>
</dbReference>
<evidence type="ECO:0000313" key="12">
    <source>
        <dbReference type="EMBL" id="MXN20049.1"/>
    </source>
</evidence>
<keyword evidence="5" id="KW-0500">Molybdenum</keyword>
<dbReference type="PROSITE" id="PS00490">
    <property type="entry name" value="MOLYBDOPTERIN_PROK_2"/>
    <property type="match status" value="1"/>
</dbReference>
<evidence type="ECO:0000256" key="2">
    <source>
        <dbReference type="ARBA" id="ARBA00001966"/>
    </source>
</evidence>
<dbReference type="AlphaFoldDB" id="A0A6L7G7Y5"/>
<dbReference type="Proteomes" id="UP000477911">
    <property type="component" value="Unassembled WGS sequence"/>
</dbReference>
<dbReference type="InterPro" id="IPR007419">
    <property type="entry name" value="BFD-like_2Fe2S-bd_dom"/>
</dbReference>
<evidence type="ECO:0000313" key="13">
    <source>
        <dbReference type="Proteomes" id="UP000477911"/>
    </source>
</evidence>
<comment type="cofactor">
    <cofactor evidence="2">
        <name>[4Fe-4S] cluster</name>
        <dbReference type="ChEBI" id="CHEBI:49883"/>
    </cofactor>
</comment>
<dbReference type="InterPro" id="IPR006657">
    <property type="entry name" value="MoPterin_dinucl-bd_dom"/>
</dbReference>